<dbReference type="InterPro" id="IPR015266">
    <property type="entry name" value="DUF1947"/>
</dbReference>
<dbReference type="CDD" id="cd21154">
    <property type="entry name" value="PUA_MJ1432-like"/>
    <property type="match status" value="1"/>
</dbReference>
<dbReference type="Pfam" id="PF09183">
    <property type="entry name" value="DUF1947"/>
    <property type="match status" value="1"/>
</dbReference>
<proteinExistence type="predicted"/>
<sequence>MKIRKRYHLKKKMLKEVKITLGEYSTILKPKSKVEIIETDMDDIILIDGNPMIMMIDGEPFPTLKGALELDIKSRYVVVDMGAVKFVIKGADIMSPGITDADPNIKEGDLVIIIEETHRKPLATGRSIISGPEMVENTSGKAVKSIHHIGDEIWDLTI</sequence>
<dbReference type="PANTHER" id="PTHR22798:SF0">
    <property type="entry name" value="MALIGNANT T-CELL-AMPLIFIED SEQUENCE 1"/>
    <property type="match status" value="1"/>
</dbReference>
<dbReference type="AlphaFoldDB" id="A0A8T5UWY9"/>
<dbReference type="GO" id="GO:0001731">
    <property type="term" value="P:formation of translation preinitiation complex"/>
    <property type="evidence" value="ECO:0007669"/>
    <property type="project" value="TreeGrafter"/>
</dbReference>
<dbReference type="InterPro" id="IPR022430">
    <property type="entry name" value="CHP03684"/>
</dbReference>
<feature type="domain" description="PUA" evidence="1">
    <location>
        <begin position="75"/>
        <end position="150"/>
    </location>
</feature>
<dbReference type="InterPro" id="IPR016437">
    <property type="entry name" value="MCT-1/Tma20"/>
</dbReference>
<organism evidence="2 3">
    <name type="scientific">Methanobacterium spitsbergense</name>
    <dbReference type="NCBI Taxonomy" id="2874285"/>
    <lineage>
        <taxon>Archaea</taxon>
        <taxon>Methanobacteriati</taxon>
        <taxon>Methanobacteriota</taxon>
        <taxon>Methanomada group</taxon>
        <taxon>Methanobacteria</taxon>
        <taxon>Methanobacteriales</taxon>
        <taxon>Methanobacteriaceae</taxon>
        <taxon>Methanobacterium</taxon>
    </lineage>
</organism>
<dbReference type="Proteomes" id="UP000825933">
    <property type="component" value="Unassembled WGS sequence"/>
</dbReference>
<dbReference type="PANTHER" id="PTHR22798">
    <property type="entry name" value="MCT-1 PROTEIN"/>
    <property type="match status" value="1"/>
</dbReference>
<protein>
    <submittedName>
        <fullName evidence="2">RNA-binding protein</fullName>
    </submittedName>
</protein>
<accession>A0A8T5UWY9</accession>
<dbReference type="EMBL" id="JAIOUQ010000007">
    <property type="protein sequence ID" value="MBZ2165680.1"/>
    <property type="molecule type" value="Genomic_DNA"/>
</dbReference>
<dbReference type="PIRSF" id="PIRSF005067">
    <property type="entry name" value="Tma_RNA-bind_prd"/>
    <property type="match status" value="1"/>
</dbReference>
<dbReference type="Gene3D" id="2.30.130.10">
    <property type="entry name" value="PUA domain"/>
    <property type="match status" value="1"/>
</dbReference>
<dbReference type="SMART" id="SM00359">
    <property type="entry name" value="PUA"/>
    <property type="match status" value="1"/>
</dbReference>
<evidence type="ECO:0000313" key="2">
    <source>
        <dbReference type="EMBL" id="MBZ2165680.1"/>
    </source>
</evidence>
<evidence type="ECO:0000259" key="1">
    <source>
        <dbReference type="SMART" id="SM00359"/>
    </source>
</evidence>
<dbReference type="InterPro" id="IPR004521">
    <property type="entry name" value="Uncharacterised_CHP00451"/>
</dbReference>
<evidence type="ECO:0000313" key="3">
    <source>
        <dbReference type="Proteomes" id="UP000825933"/>
    </source>
</evidence>
<dbReference type="NCBIfam" id="TIGR03684">
    <property type="entry name" value="arCOG00985"/>
    <property type="match status" value="1"/>
</dbReference>
<dbReference type="PROSITE" id="PS50890">
    <property type="entry name" value="PUA"/>
    <property type="match status" value="1"/>
</dbReference>
<dbReference type="Pfam" id="PF01472">
    <property type="entry name" value="PUA"/>
    <property type="match status" value="1"/>
</dbReference>
<dbReference type="InterPro" id="IPR015947">
    <property type="entry name" value="PUA-like_sf"/>
</dbReference>
<dbReference type="NCBIfam" id="NF011153">
    <property type="entry name" value="PRK14560.1-4"/>
    <property type="match status" value="1"/>
</dbReference>
<comment type="caution">
    <text evidence="2">The sequence shown here is derived from an EMBL/GenBank/DDBJ whole genome shotgun (WGS) entry which is preliminary data.</text>
</comment>
<dbReference type="InterPro" id="IPR002478">
    <property type="entry name" value="PUA"/>
</dbReference>
<name>A0A8T5UWY9_9EURY</name>
<dbReference type="Gene3D" id="3.10.450.120">
    <property type="entry name" value="Pre-PUA domain, domain 1"/>
    <property type="match status" value="1"/>
</dbReference>
<dbReference type="NCBIfam" id="TIGR00451">
    <property type="entry name" value="unchar_dom_2"/>
    <property type="match status" value="1"/>
</dbReference>
<keyword evidence="3" id="KW-1185">Reference proteome</keyword>
<reference evidence="3" key="1">
    <citation type="journal article" date="2022" name="Microbiol. Resour. Announc.">
        <title>Draft Genome Sequence of a Methanogenic Archaeon from West Spitsbergen Permafrost.</title>
        <authorList>
            <person name="Trubitsyn V."/>
            <person name="Rivkina E."/>
            <person name="Shcherbakova V."/>
        </authorList>
    </citation>
    <scope>NUCLEOTIDE SEQUENCE [LARGE SCALE GENOMIC DNA]</scope>
    <source>
        <strain evidence="3">VT</strain>
    </source>
</reference>
<gene>
    <name evidence="2" type="ORF">K8N75_06460</name>
</gene>
<dbReference type="InterPro" id="IPR036974">
    <property type="entry name" value="PUA_sf"/>
</dbReference>
<dbReference type="SUPFAM" id="SSF88697">
    <property type="entry name" value="PUA domain-like"/>
    <property type="match status" value="1"/>
</dbReference>
<dbReference type="GO" id="GO:0003723">
    <property type="term" value="F:RNA binding"/>
    <property type="evidence" value="ECO:0007669"/>
    <property type="project" value="InterPro"/>
</dbReference>
<dbReference type="RefSeq" id="WP_223791279.1">
    <property type="nucleotide sequence ID" value="NZ_JAIOUQ010000007.1"/>
</dbReference>